<protein>
    <submittedName>
        <fullName evidence="2">Uncharacterized protein</fullName>
    </submittedName>
</protein>
<gene>
    <name evidence="2" type="ORF">NDU88_007337</name>
</gene>
<dbReference type="Proteomes" id="UP001066276">
    <property type="component" value="Chromosome 3_1"/>
</dbReference>
<organism evidence="2 3">
    <name type="scientific">Pleurodeles waltl</name>
    <name type="common">Iberian ribbed newt</name>
    <dbReference type="NCBI Taxonomy" id="8319"/>
    <lineage>
        <taxon>Eukaryota</taxon>
        <taxon>Metazoa</taxon>
        <taxon>Chordata</taxon>
        <taxon>Craniata</taxon>
        <taxon>Vertebrata</taxon>
        <taxon>Euteleostomi</taxon>
        <taxon>Amphibia</taxon>
        <taxon>Batrachia</taxon>
        <taxon>Caudata</taxon>
        <taxon>Salamandroidea</taxon>
        <taxon>Salamandridae</taxon>
        <taxon>Pleurodelinae</taxon>
        <taxon>Pleurodeles</taxon>
    </lineage>
</organism>
<reference evidence="2" key="1">
    <citation type="journal article" date="2022" name="bioRxiv">
        <title>Sequencing and chromosome-scale assembly of the giantPleurodeles waltlgenome.</title>
        <authorList>
            <person name="Brown T."/>
            <person name="Elewa A."/>
            <person name="Iarovenko S."/>
            <person name="Subramanian E."/>
            <person name="Araus A.J."/>
            <person name="Petzold A."/>
            <person name="Susuki M."/>
            <person name="Suzuki K.-i.T."/>
            <person name="Hayashi T."/>
            <person name="Toyoda A."/>
            <person name="Oliveira C."/>
            <person name="Osipova E."/>
            <person name="Leigh N.D."/>
            <person name="Simon A."/>
            <person name="Yun M.H."/>
        </authorList>
    </citation>
    <scope>NUCLEOTIDE SEQUENCE</scope>
    <source>
        <strain evidence="2">20211129_DDA</strain>
        <tissue evidence="2">Liver</tissue>
    </source>
</reference>
<evidence type="ECO:0000313" key="2">
    <source>
        <dbReference type="EMBL" id="KAJ1190599.1"/>
    </source>
</evidence>
<accession>A0AAV7URM1</accession>
<keyword evidence="3" id="KW-1185">Reference proteome</keyword>
<feature type="region of interest" description="Disordered" evidence="1">
    <location>
        <begin position="1"/>
        <end position="75"/>
    </location>
</feature>
<evidence type="ECO:0000256" key="1">
    <source>
        <dbReference type="SAM" id="MobiDB-lite"/>
    </source>
</evidence>
<feature type="compositionally biased region" description="Basic and acidic residues" evidence="1">
    <location>
        <begin position="36"/>
        <end position="51"/>
    </location>
</feature>
<proteinExistence type="predicted"/>
<dbReference type="EMBL" id="JANPWB010000005">
    <property type="protein sequence ID" value="KAJ1190599.1"/>
    <property type="molecule type" value="Genomic_DNA"/>
</dbReference>
<evidence type="ECO:0000313" key="3">
    <source>
        <dbReference type="Proteomes" id="UP001066276"/>
    </source>
</evidence>
<name>A0AAV7URM1_PLEWA</name>
<comment type="caution">
    <text evidence="2">The sequence shown here is derived from an EMBL/GenBank/DDBJ whole genome shotgun (WGS) entry which is preliminary data.</text>
</comment>
<sequence length="75" mass="7694">MSKPRGATGPAITEEKEGQTEGMAPEEETTPAPKPGDGEEGTRAPEAKKEGPPPPPQPTAEEPGTTESGKAKSLE</sequence>
<dbReference type="AlphaFoldDB" id="A0AAV7URM1"/>